<sequence>MHAEIGFNHCWQPSQIIPHSQMKAPRRLGAIVFFQSIDGYFVRTWMLDVVIRRLNSIEPFHGLYCGFAPSSALSSTKQHYSNVLDSEQ</sequence>
<dbReference type="RefSeq" id="WP_133326011.1">
    <property type="nucleotide sequence ID" value="NZ_SMYL01000002.1"/>
</dbReference>
<evidence type="ECO:0000313" key="1">
    <source>
        <dbReference type="EMBL" id="TDK67100.1"/>
    </source>
</evidence>
<protein>
    <submittedName>
        <fullName evidence="1">Uncharacterized protein</fullName>
    </submittedName>
</protein>
<evidence type="ECO:0000313" key="2">
    <source>
        <dbReference type="Proteomes" id="UP000294829"/>
    </source>
</evidence>
<dbReference type="EMBL" id="SMYL01000002">
    <property type="protein sequence ID" value="TDK67100.1"/>
    <property type="molecule type" value="Genomic_DNA"/>
</dbReference>
<gene>
    <name evidence="1" type="ORF">E2I14_04845</name>
</gene>
<keyword evidence="2" id="KW-1185">Reference proteome</keyword>
<name>A0A4R5W349_9BURK</name>
<reference evidence="1 2" key="1">
    <citation type="submission" date="2019-03" db="EMBL/GenBank/DDBJ databases">
        <title>Sapientia aquatica gen. nov., sp. nov., isolated from a crater lake.</title>
        <authorList>
            <person name="Felfoldi T."/>
            <person name="Szabo A."/>
            <person name="Toth E."/>
            <person name="Schumann P."/>
            <person name="Keki Z."/>
            <person name="Marialigeti K."/>
            <person name="Mathe I."/>
        </authorList>
    </citation>
    <scope>NUCLEOTIDE SEQUENCE [LARGE SCALE GENOMIC DNA]</scope>
    <source>
        <strain evidence="1 2">SA-152</strain>
    </source>
</reference>
<organism evidence="1 2">
    <name type="scientific">Sapientia aquatica</name>
    <dbReference type="NCBI Taxonomy" id="1549640"/>
    <lineage>
        <taxon>Bacteria</taxon>
        <taxon>Pseudomonadati</taxon>
        <taxon>Pseudomonadota</taxon>
        <taxon>Betaproteobacteria</taxon>
        <taxon>Burkholderiales</taxon>
        <taxon>Oxalobacteraceae</taxon>
        <taxon>Sapientia</taxon>
    </lineage>
</organism>
<dbReference type="AlphaFoldDB" id="A0A4R5W349"/>
<accession>A0A4R5W349</accession>
<comment type="caution">
    <text evidence="1">The sequence shown here is derived from an EMBL/GenBank/DDBJ whole genome shotgun (WGS) entry which is preliminary data.</text>
</comment>
<proteinExistence type="predicted"/>
<dbReference type="Proteomes" id="UP000294829">
    <property type="component" value="Unassembled WGS sequence"/>
</dbReference>